<dbReference type="PANTHER" id="PTHR46889:SF4">
    <property type="entry name" value="TRANSPOSASE INSO FOR INSERTION SEQUENCE ELEMENT IS911B-RELATED"/>
    <property type="match status" value="1"/>
</dbReference>
<dbReference type="InterPro" id="IPR012337">
    <property type="entry name" value="RNaseH-like_sf"/>
</dbReference>
<proteinExistence type="predicted"/>
<dbReference type="PROSITE" id="PS50994">
    <property type="entry name" value="INTEGRASE"/>
    <property type="match status" value="1"/>
</dbReference>
<accession>A0ABM6W1X4</accession>
<dbReference type="InterPro" id="IPR048020">
    <property type="entry name" value="Transpos_IS3"/>
</dbReference>
<evidence type="ECO:0000259" key="2">
    <source>
        <dbReference type="PROSITE" id="PS50994"/>
    </source>
</evidence>
<dbReference type="NCBIfam" id="NF033516">
    <property type="entry name" value="transpos_IS3"/>
    <property type="match status" value="1"/>
</dbReference>
<dbReference type="Pfam" id="PF00665">
    <property type="entry name" value="rve"/>
    <property type="match status" value="1"/>
</dbReference>
<dbReference type="InterPro" id="IPR036397">
    <property type="entry name" value="RNaseH_sf"/>
</dbReference>
<dbReference type="InterPro" id="IPR025948">
    <property type="entry name" value="HTH-like_dom"/>
</dbReference>
<evidence type="ECO:0000313" key="4">
    <source>
        <dbReference type="Proteomes" id="UP000246036"/>
    </source>
</evidence>
<evidence type="ECO:0000256" key="1">
    <source>
        <dbReference type="ARBA" id="ARBA00002286"/>
    </source>
</evidence>
<dbReference type="Proteomes" id="UP000246036">
    <property type="component" value="Chromosome"/>
</dbReference>
<dbReference type="InterPro" id="IPR001584">
    <property type="entry name" value="Integrase_cat-core"/>
</dbReference>
<dbReference type="Pfam" id="PF13333">
    <property type="entry name" value="rve_2"/>
    <property type="match status" value="1"/>
</dbReference>
<dbReference type="Pfam" id="PF13276">
    <property type="entry name" value="HTH_21"/>
    <property type="match status" value="1"/>
</dbReference>
<comment type="function">
    <text evidence="1">Involved in the transposition of the insertion sequence.</text>
</comment>
<gene>
    <name evidence="3" type="ORF">DKL58_08215</name>
</gene>
<name>A0ABM6W1X4_9LACO</name>
<organism evidence="3 4">
    <name type="scientific">Lactobacillus kullabergensis</name>
    <dbReference type="NCBI Taxonomy" id="1218493"/>
    <lineage>
        <taxon>Bacteria</taxon>
        <taxon>Bacillati</taxon>
        <taxon>Bacillota</taxon>
        <taxon>Bacilli</taxon>
        <taxon>Lactobacillales</taxon>
        <taxon>Lactobacillaceae</taxon>
        <taxon>Lactobacillus</taxon>
    </lineage>
</organism>
<keyword evidence="4" id="KW-1185">Reference proteome</keyword>
<dbReference type="EMBL" id="CP029477">
    <property type="protein sequence ID" value="AWM75962.1"/>
    <property type="molecule type" value="Genomic_DNA"/>
</dbReference>
<dbReference type="PANTHER" id="PTHR46889">
    <property type="entry name" value="TRANSPOSASE INSF FOR INSERTION SEQUENCE IS3B-RELATED"/>
    <property type="match status" value="1"/>
</dbReference>
<evidence type="ECO:0000313" key="3">
    <source>
        <dbReference type="EMBL" id="AWM75962.1"/>
    </source>
</evidence>
<sequence length="313" mass="37241">MSKKTRCLSSETRTSDEERSIVNELRQEFGFKLKEILPCTSLSKSTFEYHPHPKKKLISDKALVSIIKMIKKHHASYGYWPVTDTLRMTYRLMVNHKRVQRLMRENNLGANKYNLRAGKYDSSKGPQNKKAKNRFHQKFKTDRPYQKVVTDISEFRYGNMTIRDRVYLSPFKDLFSGEIISYTITDRPLTRYVLEGLEGVFTARPKLLNYRMTIHSDQGIQYQSNPYRHALRKHKVFQSMSRRATCHDNAAMESFFHIMKVEMNYFSHHFDTKKQLVKAMKEWISYYNEDRIRHKLKGLTPIQYRNQALSKMI</sequence>
<dbReference type="InterPro" id="IPR050900">
    <property type="entry name" value="Transposase_IS3/IS150/IS904"/>
</dbReference>
<dbReference type="SUPFAM" id="SSF53098">
    <property type="entry name" value="Ribonuclease H-like"/>
    <property type="match status" value="1"/>
</dbReference>
<reference evidence="3 4" key="1">
    <citation type="submission" date="2018-05" db="EMBL/GenBank/DDBJ databases">
        <title>Reference genomes for bee gut microbiota database.</title>
        <authorList>
            <person name="Ellegaard K.M."/>
        </authorList>
    </citation>
    <scope>NUCLEOTIDE SEQUENCE [LARGE SCALE GENOMIC DNA]</scope>
    <source>
        <strain evidence="3 4">ESL0186</strain>
    </source>
</reference>
<feature type="domain" description="Integrase catalytic" evidence="2">
    <location>
        <begin position="140"/>
        <end position="309"/>
    </location>
</feature>
<dbReference type="Gene3D" id="3.30.420.10">
    <property type="entry name" value="Ribonuclease H-like superfamily/Ribonuclease H"/>
    <property type="match status" value="1"/>
</dbReference>
<protein>
    <submittedName>
        <fullName evidence="3">IS3 family transposase</fullName>
    </submittedName>
</protein>